<keyword evidence="4" id="KW-1185">Reference proteome</keyword>
<feature type="compositionally biased region" description="Basic residues" evidence="1">
    <location>
        <begin position="1"/>
        <end position="10"/>
    </location>
</feature>
<sequence>MAGKRKRSSNKAHDAPSRSTHTPRPPRPPRQTPPKPLVDIYPQSQSLLFRLPRELRDIIYADIFTAPRTIHVAYVGGAKRRFRSFLCRSPSEEQVERIRPAGAELCHSCTLRILHYDCSPRDKRDGTRVRATTTREERQRARVGSMLRCCRRVYDETIETLYTSNEFYFENPRSLLELPRSTPQIRLSSFRHLYLQSPVWDGERGDEEILRRWGKVVRALEKMDGLQTLRVILRPLFGLTDERERLAKPLVEARLAVEPRILFAPFARMTPVVWADGGCCRAALSG</sequence>
<evidence type="ECO:0000256" key="1">
    <source>
        <dbReference type="SAM" id="MobiDB-lite"/>
    </source>
</evidence>
<dbReference type="Proteomes" id="UP001610432">
    <property type="component" value="Unassembled WGS sequence"/>
</dbReference>
<comment type="caution">
    <text evidence="3">The sequence shown here is derived from an EMBL/GenBank/DDBJ whole genome shotgun (WGS) entry which is preliminary data.</text>
</comment>
<dbReference type="GeneID" id="98147536"/>
<dbReference type="PANTHER" id="PTHR38790">
    <property type="entry name" value="2EXR DOMAIN-CONTAINING PROTEIN-RELATED"/>
    <property type="match status" value="1"/>
</dbReference>
<dbReference type="InterPro" id="IPR056632">
    <property type="entry name" value="DUF7730"/>
</dbReference>
<evidence type="ECO:0000259" key="2">
    <source>
        <dbReference type="Pfam" id="PF24864"/>
    </source>
</evidence>
<dbReference type="EMBL" id="JBFXLQ010000009">
    <property type="protein sequence ID" value="KAL2869458.1"/>
    <property type="molecule type" value="Genomic_DNA"/>
</dbReference>
<accession>A0ABR4M1I1</accession>
<reference evidence="3 4" key="1">
    <citation type="submission" date="2024-07" db="EMBL/GenBank/DDBJ databases">
        <title>Section-level genome sequencing and comparative genomics of Aspergillus sections Usti and Cavernicolus.</title>
        <authorList>
            <consortium name="Lawrence Berkeley National Laboratory"/>
            <person name="Nybo J.L."/>
            <person name="Vesth T.C."/>
            <person name="Theobald S."/>
            <person name="Frisvad J.C."/>
            <person name="Larsen T.O."/>
            <person name="Kjaerboelling I."/>
            <person name="Rothschild-Mancinelli K."/>
            <person name="Lyhne E.K."/>
            <person name="Kogle M.E."/>
            <person name="Barry K."/>
            <person name="Clum A."/>
            <person name="Na H."/>
            <person name="Ledsgaard L."/>
            <person name="Lin J."/>
            <person name="Lipzen A."/>
            <person name="Kuo A."/>
            <person name="Riley R."/>
            <person name="Mondo S."/>
            <person name="Labutti K."/>
            <person name="Haridas S."/>
            <person name="Pangalinan J."/>
            <person name="Salamov A.A."/>
            <person name="Simmons B.A."/>
            <person name="Magnuson J.K."/>
            <person name="Chen J."/>
            <person name="Drula E."/>
            <person name="Henrissat B."/>
            <person name="Wiebenga A."/>
            <person name="Lubbers R.J."/>
            <person name="Gomes A.C."/>
            <person name="Macurrencykelacurrency M.R."/>
            <person name="Stajich J."/>
            <person name="Grigoriev I.V."/>
            <person name="Mortensen U.H."/>
            <person name="De Vries R.P."/>
            <person name="Baker S.E."/>
            <person name="Andersen M.R."/>
        </authorList>
    </citation>
    <scope>NUCLEOTIDE SEQUENCE [LARGE SCALE GENOMIC DNA]</scope>
    <source>
        <strain evidence="3 4">CBS 449.75</strain>
    </source>
</reference>
<gene>
    <name evidence="3" type="ORF">BJX67DRAFT_379012</name>
</gene>
<feature type="region of interest" description="Disordered" evidence="1">
    <location>
        <begin position="1"/>
        <end position="39"/>
    </location>
</feature>
<dbReference type="Pfam" id="PF24864">
    <property type="entry name" value="DUF7730"/>
    <property type="match status" value="1"/>
</dbReference>
<organism evidence="3 4">
    <name type="scientific">Aspergillus lucknowensis</name>
    <dbReference type="NCBI Taxonomy" id="176173"/>
    <lineage>
        <taxon>Eukaryota</taxon>
        <taxon>Fungi</taxon>
        <taxon>Dikarya</taxon>
        <taxon>Ascomycota</taxon>
        <taxon>Pezizomycotina</taxon>
        <taxon>Eurotiomycetes</taxon>
        <taxon>Eurotiomycetidae</taxon>
        <taxon>Eurotiales</taxon>
        <taxon>Aspergillaceae</taxon>
        <taxon>Aspergillus</taxon>
        <taxon>Aspergillus subgen. Nidulantes</taxon>
    </lineage>
</organism>
<protein>
    <recommendedName>
        <fullName evidence="2">DUF7730 domain-containing protein</fullName>
    </recommendedName>
</protein>
<name>A0ABR4M1I1_9EURO</name>
<proteinExistence type="predicted"/>
<dbReference type="RefSeq" id="XP_070888437.1">
    <property type="nucleotide sequence ID" value="XM_071032464.1"/>
</dbReference>
<feature type="domain" description="DUF7730" evidence="2">
    <location>
        <begin position="42"/>
        <end position="252"/>
    </location>
</feature>
<evidence type="ECO:0000313" key="4">
    <source>
        <dbReference type="Proteomes" id="UP001610432"/>
    </source>
</evidence>
<evidence type="ECO:0000313" key="3">
    <source>
        <dbReference type="EMBL" id="KAL2869458.1"/>
    </source>
</evidence>
<feature type="compositionally biased region" description="Pro residues" evidence="1">
    <location>
        <begin position="23"/>
        <end position="36"/>
    </location>
</feature>